<evidence type="ECO:0000313" key="7">
    <source>
        <dbReference type="EMBL" id="EOB13440.1"/>
    </source>
</evidence>
<keyword evidence="5" id="KW-0812">Transmembrane</keyword>
<dbReference type="VEuPathDB" id="MicrosporidiaDB:NBO_73g0006"/>
<dbReference type="GO" id="GO:0006506">
    <property type="term" value="P:GPI anchor biosynthetic process"/>
    <property type="evidence" value="ECO:0007669"/>
    <property type="project" value="TreeGrafter"/>
</dbReference>
<dbReference type="PANTHER" id="PTHR43398:SF1">
    <property type="entry name" value="DOLICHOL-PHOSPHATE MANNOSYLTRANSFERASE SUBUNIT 1"/>
    <property type="match status" value="1"/>
</dbReference>
<dbReference type="AlphaFoldDB" id="R0MH46"/>
<evidence type="ECO:0000259" key="6">
    <source>
        <dbReference type="Pfam" id="PF00535"/>
    </source>
</evidence>
<reference evidence="7 8" key="1">
    <citation type="journal article" date="2013" name="BMC Genomics">
        <title>Comparative genomics of parasitic silkworm microsporidia reveal an association between genome expansion and host adaptation.</title>
        <authorList>
            <person name="Pan G."/>
            <person name="Xu J."/>
            <person name="Li T."/>
            <person name="Xia Q."/>
            <person name="Liu S.L."/>
            <person name="Zhang G."/>
            <person name="Li S."/>
            <person name="Li C."/>
            <person name="Liu H."/>
            <person name="Yang L."/>
            <person name="Liu T."/>
            <person name="Zhang X."/>
            <person name="Wu Z."/>
            <person name="Fan W."/>
            <person name="Dang X."/>
            <person name="Xiang H."/>
            <person name="Tao M."/>
            <person name="Li Y."/>
            <person name="Hu J."/>
            <person name="Li Z."/>
            <person name="Lin L."/>
            <person name="Luo J."/>
            <person name="Geng L."/>
            <person name="Wang L."/>
            <person name="Long M."/>
            <person name="Wan Y."/>
            <person name="He N."/>
            <person name="Zhang Z."/>
            <person name="Lu C."/>
            <person name="Keeling P.J."/>
            <person name="Wang J."/>
            <person name="Xiang Z."/>
            <person name="Zhou Z."/>
        </authorList>
    </citation>
    <scope>NUCLEOTIDE SEQUENCE [LARGE SCALE GENOMIC DNA]</scope>
    <source>
        <strain evidence="8">CQ1 / CVCC 102059</strain>
    </source>
</reference>
<comment type="similarity">
    <text evidence="1 4">Belongs to the glycosyltransferase 2 family.</text>
</comment>
<dbReference type="GO" id="GO:0006488">
    <property type="term" value="P:dolichol-linked oligosaccharide biosynthetic process"/>
    <property type="evidence" value="ECO:0007669"/>
    <property type="project" value="TreeGrafter"/>
</dbReference>
<dbReference type="InterPro" id="IPR001173">
    <property type="entry name" value="Glyco_trans_2-like"/>
</dbReference>
<keyword evidence="2 4" id="KW-0328">Glycosyltransferase</keyword>
<name>R0MH46_NOSB1</name>
<evidence type="ECO:0000256" key="1">
    <source>
        <dbReference type="ARBA" id="ARBA00006739"/>
    </source>
</evidence>
<keyword evidence="8" id="KW-1185">Reference proteome</keyword>
<evidence type="ECO:0000313" key="8">
    <source>
        <dbReference type="Proteomes" id="UP000016927"/>
    </source>
</evidence>
<evidence type="ECO:0000256" key="4">
    <source>
        <dbReference type="RuleBase" id="RU365083"/>
    </source>
</evidence>
<proteinExistence type="inferred from homology"/>
<dbReference type="PANTHER" id="PTHR43398">
    <property type="entry name" value="DOLICHOL-PHOSPHATE MANNOSYLTRANSFERASE SUBUNIT 1"/>
    <property type="match status" value="1"/>
</dbReference>
<evidence type="ECO:0000256" key="3">
    <source>
        <dbReference type="ARBA" id="ARBA00022679"/>
    </source>
</evidence>
<dbReference type="GO" id="GO:0035269">
    <property type="term" value="P:protein O-linked glycosylation via mannose"/>
    <property type="evidence" value="ECO:0007669"/>
    <property type="project" value="TreeGrafter"/>
</dbReference>
<comment type="subunit">
    <text evidence="4">Component of the dolichol-phosphate mannose (DPM) synthase complex.</text>
</comment>
<dbReference type="SUPFAM" id="SSF53448">
    <property type="entry name" value="Nucleotide-diphospho-sugar transferases"/>
    <property type="match status" value="1"/>
</dbReference>
<keyword evidence="5" id="KW-0472">Membrane</keyword>
<dbReference type="OrthoDB" id="2603at2759"/>
<dbReference type="GO" id="GO:0004582">
    <property type="term" value="F:dolichyl-phosphate beta-D-mannosyltransferase activity"/>
    <property type="evidence" value="ECO:0007669"/>
    <property type="project" value="UniProtKB-UniRule"/>
</dbReference>
<comment type="subcellular location">
    <subcellularLocation>
        <location evidence="4">Endoplasmic reticulum</location>
    </subcellularLocation>
</comment>
<gene>
    <name evidence="7" type="primary">DPM1</name>
    <name evidence="7" type="ORF">NBO_73g0006</name>
</gene>
<dbReference type="CDD" id="cd06442">
    <property type="entry name" value="DPM1_like"/>
    <property type="match status" value="1"/>
</dbReference>
<protein>
    <recommendedName>
        <fullName evidence="4">Dolichol-phosphate mannosyltransferase subunit 1</fullName>
        <ecNumber evidence="4">2.4.1.83</ecNumber>
    </recommendedName>
</protein>
<comment type="function">
    <text evidence="4">Transfers mannose from GDP-mannose to dolichol monophosphate to form dolichol phosphate mannose (Dol-P-Man) which is the mannosyl donor in pathways leading to N-glycosylation, glycosyl phosphatidylinositol membrane anchoring, and O-mannosylation of proteins.</text>
</comment>
<keyword evidence="3 4" id="KW-0808">Transferase</keyword>
<evidence type="ECO:0000256" key="5">
    <source>
        <dbReference type="SAM" id="Phobius"/>
    </source>
</evidence>
<dbReference type="GO" id="GO:0005789">
    <property type="term" value="C:endoplasmic reticulum membrane"/>
    <property type="evidence" value="ECO:0007669"/>
    <property type="project" value="TreeGrafter"/>
</dbReference>
<dbReference type="HOGENOM" id="CLU_033536_13_3_1"/>
<organism evidence="7 8">
    <name type="scientific">Nosema bombycis (strain CQ1 / CVCC 102059)</name>
    <name type="common">Microsporidian parasite</name>
    <name type="synonym">Pebrine of silkworm</name>
    <dbReference type="NCBI Taxonomy" id="578461"/>
    <lineage>
        <taxon>Eukaryota</taxon>
        <taxon>Fungi</taxon>
        <taxon>Fungi incertae sedis</taxon>
        <taxon>Microsporidia</taxon>
        <taxon>Nosematidae</taxon>
        <taxon>Nosema</taxon>
    </lineage>
</organism>
<dbReference type="InterPro" id="IPR029044">
    <property type="entry name" value="Nucleotide-diphossugar_trans"/>
</dbReference>
<feature type="transmembrane region" description="Helical" evidence="5">
    <location>
        <begin position="216"/>
        <end position="237"/>
    </location>
</feature>
<dbReference type="UniPathway" id="UPA00378"/>
<dbReference type="EC" id="2.4.1.83" evidence="4"/>
<dbReference type="Proteomes" id="UP000016927">
    <property type="component" value="Unassembled WGS sequence"/>
</dbReference>
<keyword evidence="4" id="KW-0256">Endoplasmic reticulum</keyword>
<sequence>MYNIIIPTYNEVENITILLKMIIKEMEILGKPFKIIVIDDNSPDGTLKKVIQMNNPNIVHLERSGKLGLGTAYKFAVDHCKFPFTVIMDADLSHDPIYIKKMIEIQEDKDADIVSGTRYYGGGVHGWSFLRRLTSRCANNIAKLMLNLDSSDLTGSYRLYKTSVLSLLLEKSISKGYAIQMELICRAEAENLKIYEQPIVFYERDKGKSKISPYEFMNFMVVVMNIVFGLYKCFLVVV</sequence>
<dbReference type="Gene3D" id="3.90.550.10">
    <property type="entry name" value="Spore Coat Polysaccharide Biosynthesis Protein SpsA, Chain A"/>
    <property type="match status" value="1"/>
</dbReference>
<evidence type="ECO:0000256" key="2">
    <source>
        <dbReference type="ARBA" id="ARBA00022676"/>
    </source>
</evidence>
<dbReference type="EMBL" id="KB908981">
    <property type="protein sequence ID" value="EOB13440.1"/>
    <property type="molecule type" value="Genomic_DNA"/>
</dbReference>
<dbReference type="InterPro" id="IPR039528">
    <property type="entry name" value="DPM1-like"/>
</dbReference>
<comment type="catalytic activity">
    <reaction evidence="4">
        <text>a di-trans,poly-cis-dolichyl phosphate + GDP-alpha-D-mannose = a di-trans,poly-cis-dolichyl beta-D-mannosyl phosphate + GDP</text>
        <dbReference type="Rhea" id="RHEA:21184"/>
        <dbReference type="Rhea" id="RHEA-COMP:19498"/>
        <dbReference type="Rhea" id="RHEA-COMP:19501"/>
        <dbReference type="ChEBI" id="CHEBI:57527"/>
        <dbReference type="ChEBI" id="CHEBI:57683"/>
        <dbReference type="ChEBI" id="CHEBI:58189"/>
        <dbReference type="ChEBI" id="CHEBI:58211"/>
    </reaction>
</comment>
<comment type="pathway">
    <text evidence="4">Protein modification; protein glycosylation.</text>
</comment>
<dbReference type="OMA" id="RITAMIV"/>
<feature type="domain" description="Glycosyltransferase 2-like" evidence="6">
    <location>
        <begin position="4"/>
        <end position="165"/>
    </location>
</feature>
<dbReference type="Pfam" id="PF00535">
    <property type="entry name" value="Glycos_transf_2"/>
    <property type="match status" value="1"/>
</dbReference>
<keyword evidence="5" id="KW-1133">Transmembrane helix</keyword>
<dbReference type="STRING" id="578461.R0MH46"/>
<accession>R0MH46</accession>
<dbReference type="FunFam" id="3.90.550.10:FF:000122">
    <property type="entry name" value="Dolichol-phosphate mannosyltransferase subunit 1"/>
    <property type="match status" value="1"/>
</dbReference>